<evidence type="ECO:0000313" key="3">
    <source>
        <dbReference type="EMBL" id="MBZ2209248.1"/>
    </source>
</evidence>
<feature type="signal peptide" evidence="1">
    <location>
        <begin position="1"/>
        <end position="22"/>
    </location>
</feature>
<evidence type="ECO:0000259" key="2">
    <source>
        <dbReference type="Pfam" id="PF07589"/>
    </source>
</evidence>
<dbReference type="InterPro" id="IPR013424">
    <property type="entry name" value="Ice-binding_C"/>
</dbReference>
<dbReference type="NCBIfam" id="TIGR02595">
    <property type="entry name" value="PEP_CTERM"/>
    <property type="match status" value="1"/>
</dbReference>
<dbReference type="Proteomes" id="UP000809349">
    <property type="component" value="Unassembled WGS sequence"/>
</dbReference>
<reference evidence="3 4" key="1">
    <citation type="submission" date="2021-01" db="EMBL/GenBank/DDBJ databases">
        <authorList>
            <person name="Ruan W."/>
            <person name="Khan S.A."/>
            <person name="Jeon C.O."/>
        </authorList>
    </citation>
    <scope>NUCLEOTIDE SEQUENCE [LARGE SCALE GENOMIC DNA]</scope>
    <source>
        <strain evidence="3 4">R798</strain>
    </source>
</reference>
<sequence>MKIVQKLTFALLTMFALGTASATPIAFDMTVGGEVAPPVSLSANNLSHKYDHSFLNITNPFAVGIDTITGGTLTITLDDTGNSSSVENFKFLFGGQTYAGSNVPNSGSDYIIQLQQAAIDSINASGFLSIEILTTSLSANSNTFGTFRLKASSLQIVGTRGEVVLPPTEGEVPEPLSIALMGLGLAGLTAARRRK</sequence>
<protein>
    <submittedName>
        <fullName evidence="3">PEP-CTERM sorting domain-containing protein</fullName>
    </submittedName>
</protein>
<dbReference type="EMBL" id="JAFBIL020000007">
    <property type="protein sequence ID" value="MBZ2209248.1"/>
    <property type="molecule type" value="Genomic_DNA"/>
</dbReference>
<reference evidence="3 4" key="2">
    <citation type="submission" date="2021-08" db="EMBL/GenBank/DDBJ databases">
        <title>Massilia sp. R798.</title>
        <authorList>
            <person name="Baek J.H."/>
            <person name="Jung H.S."/>
            <person name="Kim K.R."/>
            <person name="Jeon C.O."/>
        </authorList>
    </citation>
    <scope>NUCLEOTIDE SEQUENCE [LARGE SCALE GENOMIC DNA]</scope>
    <source>
        <strain evidence="3 4">R798</strain>
    </source>
</reference>
<evidence type="ECO:0000256" key="1">
    <source>
        <dbReference type="SAM" id="SignalP"/>
    </source>
</evidence>
<dbReference type="RefSeq" id="WP_223469716.1">
    <property type="nucleotide sequence ID" value="NZ_JAFBIL020000007.1"/>
</dbReference>
<organism evidence="3 4">
    <name type="scientific">Massilia soli</name>
    <dbReference type="NCBI Taxonomy" id="2792854"/>
    <lineage>
        <taxon>Bacteria</taxon>
        <taxon>Pseudomonadati</taxon>
        <taxon>Pseudomonadota</taxon>
        <taxon>Betaproteobacteria</taxon>
        <taxon>Burkholderiales</taxon>
        <taxon>Oxalobacteraceae</taxon>
        <taxon>Telluria group</taxon>
        <taxon>Massilia</taxon>
    </lineage>
</organism>
<proteinExistence type="predicted"/>
<feature type="domain" description="Ice-binding protein C-terminal" evidence="2">
    <location>
        <begin position="172"/>
        <end position="194"/>
    </location>
</feature>
<dbReference type="Pfam" id="PF07589">
    <property type="entry name" value="PEP-CTERM"/>
    <property type="match status" value="1"/>
</dbReference>
<gene>
    <name evidence="3" type="ORF">I4X03_018415</name>
</gene>
<comment type="caution">
    <text evidence="3">The sequence shown here is derived from an EMBL/GenBank/DDBJ whole genome shotgun (WGS) entry which is preliminary data.</text>
</comment>
<evidence type="ECO:0000313" key="4">
    <source>
        <dbReference type="Proteomes" id="UP000809349"/>
    </source>
</evidence>
<accession>A0ABS7STH5</accession>
<keyword evidence="1" id="KW-0732">Signal</keyword>
<feature type="chain" id="PRO_5047134276" evidence="1">
    <location>
        <begin position="23"/>
        <end position="195"/>
    </location>
</feature>
<keyword evidence="4" id="KW-1185">Reference proteome</keyword>
<name>A0ABS7STH5_9BURK</name>